<gene>
    <name evidence="3" type="ORF">AS156_03635</name>
</gene>
<keyword evidence="4" id="KW-1185">Reference proteome</keyword>
<feature type="compositionally biased region" description="Basic and acidic residues" evidence="1">
    <location>
        <begin position="132"/>
        <end position="141"/>
    </location>
</feature>
<evidence type="ECO:0000313" key="4">
    <source>
        <dbReference type="Proteomes" id="UP000057737"/>
    </source>
</evidence>
<dbReference type="AlphaFoldDB" id="A0A120FPI8"/>
<feature type="region of interest" description="Disordered" evidence="1">
    <location>
        <begin position="95"/>
        <end position="141"/>
    </location>
</feature>
<evidence type="ECO:0000256" key="1">
    <source>
        <dbReference type="SAM" id="MobiDB-lite"/>
    </source>
</evidence>
<dbReference type="Proteomes" id="UP000057737">
    <property type="component" value="Unassembled WGS sequence"/>
</dbReference>
<evidence type="ECO:0000313" key="3">
    <source>
        <dbReference type="EMBL" id="KWV57064.1"/>
    </source>
</evidence>
<evidence type="ECO:0000256" key="2">
    <source>
        <dbReference type="SAM" id="Phobius"/>
    </source>
</evidence>
<name>A0A120FPI8_9BRAD</name>
<proteinExistence type="predicted"/>
<keyword evidence="2" id="KW-0472">Membrane</keyword>
<protein>
    <submittedName>
        <fullName evidence="3">Uncharacterized protein</fullName>
    </submittedName>
</protein>
<sequence>MGFVGWTALGALLLLVVSIGGLYGVYHAVAPPRALPQPQEFPQPRIDTTESKEFQRIAAAQRKKLESWQWADQKHSLVQVPIERAMQLLAKKGGNAYQPLLPSPQTALSAPTAAAERSTIQQRRGTPDEPEAEHQPQEPGK</sequence>
<accession>A0A120FPI8</accession>
<dbReference type="EMBL" id="LNCU01000045">
    <property type="protein sequence ID" value="KWV57064.1"/>
    <property type="molecule type" value="Genomic_DNA"/>
</dbReference>
<keyword evidence="2" id="KW-0812">Transmembrane</keyword>
<organism evidence="3 4">
    <name type="scientific">Bradyrhizobium macuxiense</name>
    <dbReference type="NCBI Taxonomy" id="1755647"/>
    <lineage>
        <taxon>Bacteria</taxon>
        <taxon>Pseudomonadati</taxon>
        <taxon>Pseudomonadota</taxon>
        <taxon>Alphaproteobacteria</taxon>
        <taxon>Hyphomicrobiales</taxon>
        <taxon>Nitrobacteraceae</taxon>
        <taxon>Bradyrhizobium</taxon>
    </lineage>
</organism>
<feature type="transmembrane region" description="Helical" evidence="2">
    <location>
        <begin position="6"/>
        <end position="26"/>
    </location>
</feature>
<comment type="caution">
    <text evidence="3">The sequence shown here is derived from an EMBL/GenBank/DDBJ whole genome shotgun (WGS) entry which is preliminary data.</text>
</comment>
<keyword evidence="2" id="KW-1133">Transmembrane helix</keyword>
<reference evidence="3 4" key="1">
    <citation type="submission" date="2015-11" db="EMBL/GenBank/DDBJ databases">
        <title>Draft Genome Sequence of the Strain BR 10303 (Bradyrhizobium sp.) isolated from nodules of Centrolobium paraense.</title>
        <authorList>
            <person name="Zelli J.E."/>
            <person name="Simoes-Araujo J.L."/>
            <person name="Barauna A.C."/>
            <person name="Silva K."/>
        </authorList>
    </citation>
    <scope>NUCLEOTIDE SEQUENCE [LARGE SCALE GENOMIC DNA]</scope>
    <source>
        <strain evidence="3 4">BR 10303</strain>
    </source>
</reference>